<evidence type="ECO:0000256" key="1">
    <source>
        <dbReference type="SAM" id="MobiDB-lite"/>
    </source>
</evidence>
<feature type="compositionally biased region" description="Polar residues" evidence="1">
    <location>
        <begin position="24"/>
        <end position="43"/>
    </location>
</feature>
<reference evidence="2" key="1">
    <citation type="submission" date="2020-07" db="EMBL/GenBank/DDBJ databases">
        <title>The High-quality genome of the commercially important snow crab, Chionoecetes opilio.</title>
        <authorList>
            <person name="Jeong J.-H."/>
            <person name="Ryu S."/>
        </authorList>
    </citation>
    <scope>NUCLEOTIDE SEQUENCE</scope>
    <source>
        <strain evidence="2">MADBK_172401_WGS</strain>
        <tissue evidence="2">Digestive gland</tissue>
    </source>
</reference>
<gene>
    <name evidence="2" type="ORF">GWK47_038277</name>
</gene>
<feature type="compositionally biased region" description="Low complexity" evidence="1">
    <location>
        <begin position="82"/>
        <end position="99"/>
    </location>
</feature>
<dbReference type="AlphaFoldDB" id="A0A8J4YRZ2"/>
<keyword evidence="3" id="KW-1185">Reference proteome</keyword>
<comment type="caution">
    <text evidence="2">The sequence shown here is derived from an EMBL/GenBank/DDBJ whole genome shotgun (WGS) entry which is preliminary data.</text>
</comment>
<proteinExistence type="predicted"/>
<evidence type="ECO:0000313" key="3">
    <source>
        <dbReference type="Proteomes" id="UP000770661"/>
    </source>
</evidence>
<name>A0A8J4YRZ2_CHIOP</name>
<feature type="region of interest" description="Disordered" evidence="1">
    <location>
        <begin position="24"/>
        <end position="104"/>
    </location>
</feature>
<feature type="compositionally biased region" description="Basic and acidic residues" evidence="1">
    <location>
        <begin position="68"/>
        <end position="80"/>
    </location>
</feature>
<dbReference type="Proteomes" id="UP000770661">
    <property type="component" value="Unassembled WGS sequence"/>
</dbReference>
<sequence length="185" mass="20809">MRGAKSRRIYVVFDVYKETPSKMQNEPTEVQAQGSISRTSTWGQHPAVEESYSVVFPKKGKSHQVPGRRMEKPQHREKNSRARSCMSHVSSSASRSPKSSGKRLLSLSQVKKKQTQRLLLHALHAAESGYKSVIITAEDTDVMVLCLGSAHKIPFPPVFPKCGTKNRKKIPGYHHTEPYTGRQRV</sequence>
<protein>
    <submittedName>
        <fullName evidence="2">Uncharacterized protein</fullName>
    </submittedName>
</protein>
<accession>A0A8J4YRZ2</accession>
<organism evidence="2 3">
    <name type="scientific">Chionoecetes opilio</name>
    <name type="common">Atlantic snow crab</name>
    <name type="synonym">Cancer opilio</name>
    <dbReference type="NCBI Taxonomy" id="41210"/>
    <lineage>
        <taxon>Eukaryota</taxon>
        <taxon>Metazoa</taxon>
        <taxon>Ecdysozoa</taxon>
        <taxon>Arthropoda</taxon>
        <taxon>Crustacea</taxon>
        <taxon>Multicrustacea</taxon>
        <taxon>Malacostraca</taxon>
        <taxon>Eumalacostraca</taxon>
        <taxon>Eucarida</taxon>
        <taxon>Decapoda</taxon>
        <taxon>Pleocyemata</taxon>
        <taxon>Brachyura</taxon>
        <taxon>Eubrachyura</taxon>
        <taxon>Majoidea</taxon>
        <taxon>Majidae</taxon>
        <taxon>Chionoecetes</taxon>
    </lineage>
</organism>
<dbReference type="EMBL" id="JACEEZ010005455">
    <property type="protein sequence ID" value="KAG0725615.1"/>
    <property type="molecule type" value="Genomic_DNA"/>
</dbReference>
<evidence type="ECO:0000313" key="2">
    <source>
        <dbReference type="EMBL" id="KAG0725615.1"/>
    </source>
</evidence>